<comment type="caution">
    <text evidence="1">The sequence shown here is derived from an EMBL/GenBank/DDBJ whole genome shotgun (WGS) entry which is preliminary data.</text>
</comment>
<dbReference type="EMBL" id="JARBHB010000002">
    <property type="protein sequence ID" value="KAJ8893935.1"/>
    <property type="molecule type" value="Genomic_DNA"/>
</dbReference>
<gene>
    <name evidence="1" type="ORF">PR048_006536</name>
</gene>
<sequence>MLCVQEIDNISLAESNVDVASKARGLYDQFSKGEVYLGLRICLELFSETECLGVVLQKKTITAAVASEAINVVFKCLREKKE</sequence>
<accession>A0ABQ9ICJ5</accession>
<organism evidence="1 2">
    <name type="scientific">Dryococelus australis</name>
    <dbReference type="NCBI Taxonomy" id="614101"/>
    <lineage>
        <taxon>Eukaryota</taxon>
        <taxon>Metazoa</taxon>
        <taxon>Ecdysozoa</taxon>
        <taxon>Arthropoda</taxon>
        <taxon>Hexapoda</taxon>
        <taxon>Insecta</taxon>
        <taxon>Pterygota</taxon>
        <taxon>Neoptera</taxon>
        <taxon>Polyneoptera</taxon>
        <taxon>Phasmatodea</taxon>
        <taxon>Verophasmatodea</taxon>
        <taxon>Anareolatae</taxon>
        <taxon>Phasmatidae</taxon>
        <taxon>Eurycanthinae</taxon>
        <taxon>Dryococelus</taxon>
    </lineage>
</organism>
<protein>
    <submittedName>
        <fullName evidence="1">Uncharacterized protein</fullName>
    </submittedName>
</protein>
<reference evidence="1 2" key="1">
    <citation type="submission" date="2023-02" db="EMBL/GenBank/DDBJ databases">
        <title>LHISI_Scaffold_Assembly.</title>
        <authorList>
            <person name="Stuart O.P."/>
            <person name="Cleave R."/>
            <person name="Magrath M.J.L."/>
            <person name="Mikheyev A.S."/>
        </authorList>
    </citation>
    <scope>NUCLEOTIDE SEQUENCE [LARGE SCALE GENOMIC DNA]</scope>
    <source>
        <strain evidence="1">Daus_M_001</strain>
        <tissue evidence="1">Leg muscle</tissue>
    </source>
</reference>
<keyword evidence="2" id="KW-1185">Reference proteome</keyword>
<name>A0ABQ9ICJ5_9NEOP</name>
<proteinExistence type="predicted"/>
<evidence type="ECO:0000313" key="2">
    <source>
        <dbReference type="Proteomes" id="UP001159363"/>
    </source>
</evidence>
<evidence type="ECO:0000313" key="1">
    <source>
        <dbReference type="EMBL" id="KAJ8893935.1"/>
    </source>
</evidence>
<dbReference type="Proteomes" id="UP001159363">
    <property type="component" value="Chromosome 2"/>
</dbReference>